<dbReference type="GO" id="GO:0004540">
    <property type="term" value="F:RNA nuclease activity"/>
    <property type="evidence" value="ECO:0007669"/>
    <property type="project" value="InterPro"/>
</dbReference>
<reference evidence="3" key="1">
    <citation type="submission" date="2021-06" db="EMBL/GenBank/DDBJ databases">
        <authorList>
            <person name="Kallberg Y."/>
            <person name="Tangrot J."/>
            <person name="Rosling A."/>
        </authorList>
    </citation>
    <scope>NUCLEOTIDE SEQUENCE</scope>
    <source>
        <strain evidence="3">CL551</strain>
    </source>
</reference>
<proteinExistence type="predicted"/>
<evidence type="ECO:0000256" key="1">
    <source>
        <dbReference type="SAM" id="MobiDB-lite"/>
    </source>
</evidence>
<feature type="compositionally biased region" description="Basic and acidic residues" evidence="1">
    <location>
        <begin position="337"/>
        <end position="357"/>
    </location>
</feature>
<sequence length="522" mass="62086">MPDTTSFQGNLPADNEKLTYIFIDNSNTFIEGTFSVGKLENLGSIDNERNSLVFRDLEINYELLIERIQGKGNLGAKPVIVPSPENCQGSEQIKGNLSVRPLIVPSQEDIQRDIRDKENPSAKSAIVHSQDNNKWDIHDKENLGDRQVMILSQENCHENNQGKENTSTRPVIIPPQEDRQVNVQPKSEFGLKTCMQNNLKRKELNRKNENDNKNKLVSYNKPSGNYGELWRKYDKCDTPMKECYYSWRKCDEPLRKYDELWRRYNEPWGKCSEPWKQCDDTWRKYDRPLMKHDNPWRKCDEPWRKCDESWVKYIETWKKRNDLQKYNEPWRMCNKENKENTIDPRKSNSTEKAVRSSEHRKKIREKTVDVELACNVMETILKSKEPGRFVLVAGDYDYEPIIKRALKLRWIVEIWFWKSGMSNRFKSMEDVEIKYLDNFYKSFTYCGRFKPTKISRMHVLEINDCKKIQYKEMECFAALSLFGLWCWSDDETLYLYFTNENNSKKAKCWLEAKYGIQVWKKV</sequence>
<name>A0A9N8W392_9GLOM</name>
<dbReference type="Gene3D" id="3.40.50.1010">
    <property type="entry name" value="5'-nuclease"/>
    <property type="match status" value="1"/>
</dbReference>
<dbReference type="Proteomes" id="UP000789342">
    <property type="component" value="Unassembled WGS sequence"/>
</dbReference>
<evidence type="ECO:0000313" key="3">
    <source>
        <dbReference type="EMBL" id="CAG8475680.1"/>
    </source>
</evidence>
<dbReference type="AlphaFoldDB" id="A0A9N8W392"/>
<dbReference type="Pfam" id="PF01936">
    <property type="entry name" value="NYN"/>
    <property type="match status" value="1"/>
</dbReference>
<comment type="caution">
    <text evidence="3">The sequence shown here is derived from an EMBL/GenBank/DDBJ whole genome shotgun (WGS) entry which is preliminary data.</text>
</comment>
<gene>
    <name evidence="3" type="ORF">AMORRO_LOCUS2063</name>
</gene>
<feature type="region of interest" description="Disordered" evidence="1">
    <location>
        <begin position="337"/>
        <end position="360"/>
    </location>
</feature>
<keyword evidence="4" id="KW-1185">Reference proteome</keyword>
<dbReference type="InterPro" id="IPR021139">
    <property type="entry name" value="NYN"/>
</dbReference>
<dbReference type="OrthoDB" id="2311180at2759"/>
<feature type="domain" description="NYN" evidence="2">
    <location>
        <begin position="360"/>
        <end position="430"/>
    </location>
</feature>
<accession>A0A9N8W392</accession>
<evidence type="ECO:0000259" key="2">
    <source>
        <dbReference type="Pfam" id="PF01936"/>
    </source>
</evidence>
<evidence type="ECO:0000313" key="4">
    <source>
        <dbReference type="Proteomes" id="UP000789342"/>
    </source>
</evidence>
<dbReference type="EMBL" id="CAJVPV010000833">
    <property type="protein sequence ID" value="CAG8475680.1"/>
    <property type="molecule type" value="Genomic_DNA"/>
</dbReference>
<protein>
    <submittedName>
        <fullName evidence="3">12317_t:CDS:1</fullName>
    </submittedName>
</protein>
<organism evidence="3 4">
    <name type="scientific">Acaulospora morrowiae</name>
    <dbReference type="NCBI Taxonomy" id="94023"/>
    <lineage>
        <taxon>Eukaryota</taxon>
        <taxon>Fungi</taxon>
        <taxon>Fungi incertae sedis</taxon>
        <taxon>Mucoromycota</taxon>
        <taxon>Glomeromycotina</taxon>
        <taxon>Glomeromycetes</taxon>
        <taxon>Diversisporales</taxon>
        <taxon>Acaulosporaceae</taxon>
        <taxon>Acaulospora</taxon>
    </lineage>
</organism>